<dbReference type="Proteomes" id="UP000694421">
    <property type="component" value="Unplaced"/>
</dbReference>
<protein>
    <recommendedName>
        <fullName evidence="5">GSK-3-binding protein</fullName>
    </recommendedName>
</protein>
<dbReference type="Ensembl" id="ENSSMRT00000013739.1">
    <property type="protein sequence ID" value="ENSSMRP00000011782.1"/>
    <property type="gene ID" value="ENSSMRG00000009249.1"/>
</dbReference>
<feature type="compositionally biased region" description="Low complexity" evidence="2">
    <location>
        <begin position="92"/>
        <end position="112"/>
    </location>
</feature>
<feature type="region of interest" description="Disordered" evidence="2">
    <location>
        <begin position="51"/>
        <end position="164"/>
    </location>
</feature>
<dbReference type="GeneTree" id="ENSGT00950000185308"/>
<reference evidence="3" key="2">
    <citation type="submission" date="2025-09" db="UniProtKB">
        <authorList>
            <consortium name="Ensembl"/>
        </authorList>
    </citation>
    <scope>IDENTIFICATION</scope>
</reference>
<feature type="region of interest" description="Disordered" evidence="2">
    <location>
        <begin position="197"/>
        <end position="243"/>
    </location>
</feature>
<evidence type="ECO:0000313" key="3">
    <source>
        <dbReference type="Ensembl" id="ENSSMRP00000011782.1"/>
    </source>
</evidence>
<organism evidence="3 4">
    <name type="scientific">Salvator merianae</name>
    <name type="common">Argentine black and white tegu</name>
    <name type="synonym">Tupinambis merianae</name>
    <dbReference type="NCBI Taxonomy" id="96440"/>
    <lineage>
        <taxon>Eukaryota</taxon>
        <taxon>Metazoa</taxon>
        <taxon>Chordata</taxon>
        <taxon>Craniata</taxon>
        <taxon>Vertebrata</taxon>
        <taxon>Euteleostomi</taxon>
        <taxon>Lepidosauria</taxon>
        <taxon>Squamata</taxon>
        <taxon>Bifurcata</taxon>
        <taxon>Unidentata</taxon>
        <taxon>Episquamata</taxon>
        <taxon>Laterata</taxon>
        <taxon>Teiioidea</taxon>
        <taxon>Teiidae</taxon>
        <taxon>Salvator</taxon>
    </lineage>
</organism>
<dbReference type="PANTHER" id="PTHR35154">
    <property type="entry name" value="GBP PROTEIN"/>
    <property type="match status" value="1"/>
</dbReference>
<evidence type="ECO:0000256" key="1">
    <source>
        <dbReference type="ARBA" id="ARBA00010422"/>
    </source>
</evidence>
<dbReference type="InterPro" id="IPR008014">
    <property type="entry name" value="GSK3-bd"/>
</dbReference>
<dbReference type="GO" id="GO:0005737">
    <property type="term" value="C:cytoplasm"/>
    <property type="evidence" value="ECO:0007669"/>
    <property type="project" value="TreeGrafter"/>
</dbReference>
<accession>A0A8D0BQI8</accession>
<reference evidence="3" key="1">
    <citation type="submission" date="2025-08" db="UniProtKB">
        <authorList>
            <consortium name="Ensembl"/>
        </authorList>
    </citation>
    <scope>IDENTIFICATION</scope>
</reference>
<sequence>MPCRRSGGERFLLLERAVALQGGSIGPGSGSKEVDALVAKLGEVLQLSAPAPPRVLPKHHGRDRAAPYASPRGLGFVASLPRQPPTPAHQRPSPSLLLLPSPAAAPSSLPAADYQKKGSSPRVAKQLCGRGWLRSAARSGGKKHPHSHQHPLLSAGDDEEEEDDPHRLLQQLILSGNLIKEAVRRLQLAATAVAAVSTAGETSTTGSPGSASSPGSCCHSSGGEGDSAPPGAPFAVPSLQPLP</sequence>
<dbReference type="AlphaFoldDB" id="A0A8D0BQI8"/>
<evidence type="ECO:0000256" key="2">
    <source>
        <dbReference type="SAM" id="MobiDB-lite"/>
    </source>
</evidence>
<keyword evidence="4" id="KW-1185">Reference proteome</keyword>
<feature type="compositionally biased region" description="Low complexity" evidence="2">
    <location>
        <begin position="197"/>
        <end position="221"/>
    </location>
</feature>
<feature type="compositionally biased region" description="Basic residues" evidence="2">
    <location>
        <begin position="140"/>
        <end position="149"/>
    </location>
</feature>
<dbReference type="Pfam" id="PF05350">
    <property type="entry name" value="GSK-3_bind"/>
    <property type="match status" value="1"/>
</dbReference>
<evidence type="ECO:0000313" key="4">
    <source>
        <dbReference type="Proteomes" id="UP000694421"/>
    </source>
</evidence>
<name>A0A8D0BQI8_SALMN</name>
<proteinExistence type="inferred from homology"/>
<dbReference type="OMA" id="RCEQARG"/>
<evidence type="ECO:0008006" key="5">
    <source>
        <dbReference type="Google" id="ProtNLM"/>
    </source>
</evidence>
<comment type="similarity">
    <text evidence="1">Belongs to the GSK-3-binding protein family.</text>
</comment>
<dbReference type="PANTHER" id="PTHR35154:SF3">
    <property type="entry name" value="GBP PROTEIN"/>
    <property type="match status" value="1"/>
</dbReference>